<proteinExistence type="predicted"/>
<name>A0A085N7G3_9BILA</name>
<reference evidence="2 3" key="1">
    <citation type="journal article" date="2014" name="Nat. Genet.">
        <title>Genome and transcriptome of the porcine whipworm Trichuris suis.</title>
        <authorList>
            <person name="Jex A.R."/>
            <person name="Nejsum P."/>
            <person name="Schwarz E.M."/>
            <person name="Hu L."/>
            <person name="Young N.D."/>
            <person name="Hall R.S."/>
            <person name="Korhonen P.K."/>
            <person name="Liao S."/>
            <person name="Thamsborg S."/>
            <person name="Xia J."/>
            <person name="Xu P."/>
            <person name="Wang S."/>
            <person name="Scheerlinck J.P."/>
            <person name="Hofmann A."/>
            <person name="Sternberg P.W."/>
            <person name="Wang J."/>
            <person name="Gasser R.B."/>
        </authorList>
    </citation>
    <scope>NUCLEOTIDE SEQUENCE [LARGE SCALE GENOMIC DNA]</scope>
    <source>
        <strain evidence="2">DCEP-RM93F</strain>
        <strain evidence="1">DCEP-RM93M</strain>
    </source>
</reference>
<dbReference type="Proteomes" id="UP000030758">
    <property type="component" value="Unassembled WGS sequence"/>
</dbReference>
<dbReference type="EMBL" id="KL363254">
    <property type="protein sequence ID" value="KFD50385.1"/>
    <property type="molecule type" value="Genomic_DNA"/>
</dbReference>
<evidence type="ECO:0000313" key="3">
    <source>
        <dbReference type="Proteomes" id="UP000030764"/>
    </source>
</evidence>
<dbReference type="EMBL" id="KL367539">
    <property type="protein sequence ID" value="KFD65409.1"/>
    <property type="molecule type" value="Genomic_DNA"/>
</dbReference>
<accession>A0A085N7G3</accession>
<evidence type="ECO:0000313" key="1">
    <source>
        <dbReference type="EMBL" id="KFD50385.1"/>
    </source>
</evidence>
<evidence type="ECO:0000313" key="2">
    <source>
        <dbReference type="EMBL" id="KFD65409.1"/>
    </source>
</evidence>
<dbReference type="AlphaFoldDB" id="A0A085N7G3"/>
<protein>
    <submittedName>
        <fullName evidence="2">Uncharacterized protein</fullName>
    </submittedName>
</protein>
<sequence length="68" mass="7625">MLDDIVKLLFVVANTQGIIEYLFKIFLLQQRLSNGITSLSLVIPACLQGEEDKLTWSCPTGGLQIMKR</sequence>
<dbReference type="Proteomes" id="UP000030764">
    <property type="component" value="Unassembled WGS sequence"/>
</dbReference>
<keyword evidence="3" id="KW-1185">Reference proteome</keyword>
<gene>
    <name evidence="1" type="ORF">M513_08767</name>
    <name evidence="2" type="ORF">M514_08767</name>
</gene>
<organism evidence="2">
    <name type="scientific">Trichuris suis</name>
    <name type="common">pig whipworm</name>
    <dbReference type="NCBI Taxonomy" id="68888"/>
    <lineage>
        <taxon>Eukaryota</taxon>
        <taxon>Metazoa</taxon>
        <taxon>Ecdysozoa</taxon>
        <taxon>Nematoda</taxon>
        <taxon>Enoplea</taxon>
        <taxon>Dorylaimia</taxon>
        <taxon>Trichinellida</taxon>
        <taxon>Trichuridae</taxon>
        <taxon>Trichuris</taxon>
    </lineage>
</organism>